<dbReference type="Gene3D" id="1.10.357.10">
    <property type="entry name" value="Tetracycline Repressor, domain 2"/>
    <property type="match status" value="1"/>
</dbReference>
<dbReference type="PROSITE" id="PS01081">
    <property type="entry name" value="HTH_TETR_1"/>
    <property type="match status" value="1"/>
</dbReference>
<accession>A0A7X6QZ56</accession>
<dbReference type="PANTHER" id="PTHR30055:SF148">
    <property type="entry name" value="TETR-FAMILY TRANSCRIPTIONAL REGULATOR"/>
    <property type="match status" value="1"/>
</dbReference>
<evidence type="ECO:0000256" key="4">
    <source>
        <dbReference type="PROSITE-ProRule" id="PRU00335"/>
    </source>
</evidence>
<feature type="region of interest" description="Disordered" evidence="5">
    <location>
        <begin position="1"/>
        <end position="28"/>
    </location>
</feature>
<dbReference type="Pfam" id="PF16859">
    <property type="entry name" value="TetR_C_11"/>
    <property type="match status" value="1"/>
</dbReference>
<evidence type="ECO:0000256" key="3">
    <source>
        <dbReference type="ARBA" id="ARBA00023163"/>
    </source>
</evidence>
<dbReference type="InterPro" id="IPR011075">
    <property type="entry name" value="TetR_C"/>
</dbReference>
<name>A0A7X6QZ56_9CELL</name>
<dbReference type="Proteomes" id="UP000581206">
    <property type="component" value="Unassembled WGS sequence"/>
</dbReference>
<evidence type="ECO:0000313" key="8">
    <source>
        <dbReference type="Proteomes" id="UP000581206"/>
    </source>
</evidence>
<proteinExistence type="predicted"/>
<dbReference type="Gene3D" id="1.10.10.60">
    <property type="entry name" value="Homeodomain-like"/>
    <property type="match status" value="1"/>
</dbReference>
<evidence type="ECO:0000313" key="7">
    <source>
        <dbReference type="EMBL" id="NKY22736.1"/>
    </source>
</evidence>
<dbReference type="InterPro" id="IPR009057">
    <property type="entry name" value="Homeodomain-like_sf"/>
</dbReference>
<evidence type="ECO:0000256" key="2">
    <source>
        <dbReference type="ARBA" id="ARBA00023125"/>
    </source>
</evidence>
<dbReference type="PANTHER" id="PTHR30055">
    <property type="entry name" value="HTH-TYPE TRANSCRIPTIONAL REGULATOR RUTR"/>
    <property type="match status" value="1"/>
</dbReference>
<dbReference type="PRINTS" id="PR00455">
    <property type="entry name" value="HTHTETR"/>
</dbReference>
<dbReference type="EMBL" id="JAAXOX010000003">
    <property type="protein sequence ID" value="NKY22736.1"/>
    <property type="molecule type" value="Genomic_DNA"/>
</dbReference>
<evidence type="ECO:0000256" key="5">
    <source>
        <dbReference type="SAM" id="MobiDB-lite"/>
    </source>
</evidence>
<dbReference type="InterPro" id="IPR036271">
    <property type="entry name" value="Tet_transcr_reg_TetR-rel_C_sf"/>
</dbReference>
<protein>
    <submittedName>
        <fullName evidence="7">TetR/AcrR family transcriptional regulator</fullName>
    </submittedName>
</protein>
<dbReference type="Pfam" id="PF00440">
    <property type="entry name" value="TetR_N"/>
    <property type="match status" value="1"/>
</dbReference>
<evidence type="ECO:0000259" key="6">
    <source>
        <dbReference type="PROSITE" id="PS50977"/>
    </source>
</evidence>
<dbReference type="RefSeq" id="WP_168629842.1">
    <property type="nucleotide sequence ID" value="NZ_BONL01000016.1"/>
</dbReference>
<dbReference type="GO" id="GO:0003700">
    <property type="term" value="F:DNA-binding transcription factor activity"/>
    <property type="evidence" value="ECO:0007669"/>
    <property type="project" value="TreeGrafter"/>
</dbReference>
<dbReference type="SUPFAM" id="SSF48498">
    <property type="entry name" value="Tetracyclin repressor-like, C-terminal domain"/>
    <property type="match status" value="1"/>
</dbReference>
<keyword evidence="3" id="KW-0804">Transcription</keyword>
<dbReference type="PROSITE" id="PS50977">
    <property type="entry name" value="HTH_TETR_2"/>
    <property type="match status" value="1"/>
</dbReference>
<feature type="domain" description="HTH tetR-type" evidence="6">
    <location>
        <begin position="26"/>
        <end position="86"/>
    </location>
</feature>
<organism evidence="7 8">
    <name type="scientific">Cellulomonas denverensis</name>
    <dbReference type="NCBI Taxonomy" id="264297"/>
    <lineage>
        <taxon>Bacteria</taxon>
        <taxon>Bacillati</taxon>
        <taxon>Actinomycetota</taxon>
        <taxon>Actinomycetes</taxon>
        <taxon>Micrococcales</taxon>
        <taxon>Cellulomonadaceae</taxon>
        <taxon>Cellulomonas</taxon>
    </lineage>
</organism>
<keyword evidence="8" id="KW-1185">Reference proteome</keyword>
<dbReference type="GO" id="GO:0000976">
    <property type="term" value="F:transcription cis-regulatory region binding"/>
    <property type="evidence" value="ECO:0007669"/>
    <property type="project" value="TreeGrafter"/>
</dbReference>
<feature type="compositionally biased region" description="Low complexity" evidence="5">
    <location>
        <begin position="1"/>
        <end position="16"/>
    </location>
</feature>
<dbReference type="InterPro" id="IPR050109">
    <property type="entry name" value="HTH-type_TetR-like_transc_reg"/>
</dbReference>
<keyword evidence="1" id="KW-0805">Transcription regulation</keyword>
<keyword evidence="2 4" id="KW-0238">DNA-binding</keyword>
<dbReference type="InterPro" id="IPR001647">
    <property type="entry name" value="HTH_TetR"/>
</dbReference>
<reference evidence="7 8" key="1">
    <citation type="submission" date="2020-04" db="EMBL/GenBank/DDBJ databases">
        <title>MicrobeNet Type strains.</title>
        <authorList>
            <person name="Nicholson A.C."/>
        </authorList>
    </citation>
    <scope>NUCLEOTIDE SEQUENCE [LARGE SCALE GENOMIC DNA]</scope>
    <source>
        <strain evidence="7 8">ATCC BAA-788</strain>
    </source>
</reference>
<evidence type="ECO:0000256" key="1">
    <source>
        <dbReference type="ARBA" id="ARBA00023015"/>
    </source>
</evidence>
<comment type="caution">
    <text evidence="7">The sequence shown here is derived from an EMBL/GenBank/DDBJ whole genome shotgun (WGS) entry which is preliminary data.</text>
</comment>
<sequence length="219" mass="23491">MSSSDAATTAGAAPDPVCRPGRRRDPGKDDVILQAARDLLVERGYQAMTMDAVAERAGVGKATVYRRWSSKVRLTVDSLMCSPQLHADEVPDTGSLREDLLSVAGLVTRMKNDELMSGLIVAVKQEPEVAGVFHEQFVAGRVRLMRTLLERARERGEVHPGADLDMIAAVAPAMIHYGKAVAHVAIDQAFAERLIDSVVLPLVANPAYQVPEPATVAAG</sequence>
<feature type="DNA-binding region" description="H-T-H motif" evidence="4">
    <location>
        <begin position="49"/>
        <end position="68"/>
    </location>
</feature>
<dbReference type="InterPro" id="IPR023772">
    <property type="entry name" value="DNA-bd_HTH_TetR-type_CS"/>
</dbReference>
<dbReference type="SUPFAM" id="SSF46689">
    <property type="entry name" value="Homeodomain-like"/>
    <property type="match status" value="1"/>
</dbReference>
<dbReference type="AlphaFoldDB" id="A0A7X6QZ56"/>
<gene>
    <name evidence="7" type="ORF">HGA03_08675</name>
</gene>